<sequence>MDCGEATDFVYKIHLVDERPFRLPYRRVPPTQYKKLRTALNEMEKKGIIRKSHSEYASPLVLVWKKGGSLRICTDFRWLNAKTVKDAHPLPHQADTLAALGGNVFFSTMDLTSGFYNVPLHEAHKKYTAFSSPLASMSTIGCPKESFQTLKSELTHGVTLAYPNFDQPFILAVDASFDGIGAVLPQVAPGLQPTFYCVFYFESPQRKFVIHLMLRILFSAQKQNVTLWAITHAAAGKGREIRYESYTLLGNFTHHIHICNVPSRSNFDDDYILETQDDEGETEERAEESYQARHSSRLAANIYRKSPLEELFAGSNGQISKRVQERWVGRRRAVRMKIAVIGQSLFGQEVYKELRKDGHTIVGVFTIPDKDGKADPLATEAEEDGIAVFKFPRWRVKGQAIPEVVAQYKATGAELNVLPFCSQFIPMEVIDHPKHGSIIYHPSLLPRHRGASAINWTLIHGDEKGGFTVFWADDGLDTGPILLQQECDVEPNDTVNTIYKRFLFPEGVKGTVEAVRQIAQGKAPRITQPQEGATYECIQKKDNAKIDWNQTAEALHNWIRGNDKVPGAWAEVDGQKVTFYGSSLANSGSTVNGQPMEIPGASRPGIVTKAGLVLFGNDGKTLLVKNLQFEDGKMIAAAQYFSSGSSAAVELTEEEKAFAGQMRAVWQSILTNVSQVEDSTDFFKSGATSMDVVRLVEEVKLQASSCQLQNEDIYMNTTFHDFIQMCVRKLRGEDGEEELVVNYVEKDINNMTIRMPHQLFINGEFVNAEGEKIYKSINPNDGTVICDVSLAQISDVDKAVSAAKEAFEEGQWGKMNPRDRGRLIYKLADLMELHQEELATIEAIDSGAVYTLALKTHVGMSIQTFRYFAGWCDKIEGSTIPINQARPIRNLTFTKKEPIGVCAIVIPWNYPLMMLAWKTAACLAAGNTIVLKPAQVTPLTALKFAELAARAGLPKGVINILPGSGALVGQRLSDHPDVRKLGFTGSTEIGKHIMKSCAVSNVKKVSLELGGKSPLIIFSDCDMDKAVRMVEEVNKMKIGDPLDRSTDHGPQNHKAHLDKLVEYCQTGVKDGATLICGGKQIQRPGFFFEPTVFIDVQDHMYIAKEESFGPVMIISKFKGSEVDDVLRRANASEYGLASGVFTRDISKALYVSERLNAGTVFVNTYNKTDVASPFGGFKQSGFGKDLEDRIDLKMHPAAQRYYGQGERKHTGLRGSRRTPAYPCLSDSNPELLERHSPPQEVRHLKRREESDSDTDLSESERLPLSSSGRVPPQLELRPDVIEAEDCSTHSHRPRGQGRGFDFPDFLPPPFNSWSLSQLAVFYNMEGVRASRPRPVGCLERYLERLLQLEWRQIQTVKEGSGRSVSDVISTCHRSSAAVSSRLSSPKCILQCQRAFPLTFLSSLASHSTLLSGCACTLFHIRHSTCNTSCSWSSHSHTRPSRISPTLERRVGTSLPKRSYSESRVHSSDRSAIVDLDTKRNQNREALNALKTEMSDSEKVKVCFGNMFIKFPKSKTREMIQKDQEQLEKEINELRKGLKAKVNRLNEMQEINGKLKPRVTVWAYFFTQRYRDYTPAARVFEMDGTLFDLQESFFILRPCSMFVVHSAIRQHSTVSLDVNIDGLPIFKSSKVQFWPILVKFSNFNPFIVGLYSGENKPEPLDEYLRDFLEEFKNLQQNGLVFCDKKYAVNIHTFVCDAPARANLKCIKGHTAYDSFERRMLVYLTRGPKLCRLSQKLNILRGQMPSEFARQPGGLQELDRWKATEFRQFLLYTGPIVLKNTVSSKLYGHFVTLNLAVSIMLDSDDGTRAAYLDFYTELMRHFVSGCPALYGKTFTKEDWKTFPLLKVKFTSASFCECEEYDQTSHAEQCEDEDEEVVVHKRMKKTKTFEDFVEGSDLSEAAAEGEDKEERKGGPYWSVGRDRDRSSSGEYSPSLFEYQVSMQISSTIDHDKLMFQFWVAQVYPVIGLSDGKSGGNTLRIAYTKCWTAAVMKWDPAATEAQIKSAAADHLKHAPGRVGGGVAINKCCGPILPSFA</sequence>
<dbReference type="InterPro" id="IPR029510">
    <property type="entry name" value="Ald_DH_CS_GLU"/>
</dbReference>
<dbReference type="Pfam" id="PF15344">
    <property type="entry name" value="FAM217"/>
    <property type="match status" value="1"/>
</dbReference>
<dbReference type="InterPro" id="IPR002376">
    <property type="entry name" value="Formyl_transf_N"/>
</dbReference>
<dbReference type="Pfam" id="PF17919">
    <property type="entry name" value="RT_RNaseH_2"/>
    <property type="match status" value="1"/>
</dbReference>
<dbReference type="GO" id="GO:0016155">
    <property type="term" value="F:formyltetrahydrofolate dehydrogenase activity"/>
    <property type="evidence" value="ECO:0007669"/>
    <property type="project" value="UniProtKB-EC"/>
</dbReference>
<gene>
    <name evidence="12" type="ORF">F2P81_013202</name>
</gene>
<evidence type="ECO:0000256" key="10">
    <source>
        <dbReference type="SAM" id="MobiDB-lite"/>
    </source>
</evidence>
<evidence type="ECO:0000259" key="11">
    <source>
        <dbReference type="PROSITE" id="PS50075"/>
    </source>
</evidence>
<dbReference type="InterPro" id="IPR011034">
    <property type="entry name" value="Formyl_transferase-like_C_sf"/>
</dbReference>
<organism evidence="12 13">
    <name type="scientific">Scophthalmus maximus</name>
    <name type="common">Turbot</name>
    <name type="synonym">Psetta maxima</name>
    <dbReference type="NCBI Taxonomy" id="52904"/>
    <lineage>
        <taxon>Eukaryota</taxon>
        <taxon>Metazoa</taxon>
        <taxon>Chordata</taxon>
        <taxon>Craniata</taxon>
        <taxon>Vertebrata</taxon>
        <taxon>Euteleostomi</taxon>
        <taxon>Actinopterygii</taxon>
        <taxon>Neopterygii</taxon>
        <taxon>Teleostei</taxon>
        <taxon>Neoteleostei</taxon>
        <taxon>Acanthomorphata</taxon>
        <taxon>Carangaria</taxon>
        <taxon>Pleuronectiformes</taxon>
        <taxon>Pleuronectoidei</taxon>
        <taxon>Scophthalmidae</taxon>
        <taxon>Scophthalmus</taxon>
    </lineage>
</organism>
<dbReference type="SUPFAM" id="SSF46579">
    <property type="entry name" value="Prefoldin"/>
    <property type="match status" value="1"/>
</dbReference>
<dbReference type="InterPro" id="IPR043502">
    <property type="entry name" value="DNA/RNA_pol_sf"/>
</dbReference>
<dbReference type="SUPFAM" id="SSF50486">
    <property type="entry name" value="FMT C-terminal domain-like"/>
    <property type="match status" value="1"/>
</dbReference>
<dbReference type="FunFam" id="1.10.1200.10:FF:000002">
    <property type="entry name" value="10-formyltetrahydrofolate dehydrogenase"/>
    <property type="match status" value="1"/>
</dbReference>
<dbReference type="InterPro" id="IPR015590">
    <property type="entry name" value="Aldehyde_DH_dom"/>
</dbReference>
<reference evidence="12 13" key="1">
    <citation type="submission" date="2019-06" db="EMBL/GenBank/DDBJ databases">
        <title>Draft genomes of female and male turbot (Scophthalmus maximus).</title>
        <authorList>
            <person name="Xu H."/>
            <person name="Xu X.-W."/>
            <person name="Shao C."/>
            <person name="Chen S."/>
        </authorList>
    </citation>
    <scope>NUCLEOTIDE SEQUENCE [LARGE SCALE GENOMIC DNA]</scope>
    <source>
        <strain evidence="12">Ysfricsl-2016a</strain>
        <tissue evidence="12">Blood</tissue>
    </source>
</reference>
<dbReference type="Pfam" id="PF02911">
    <property type="entry name" value="Formyl_trans_C"/>
    <property type="match status" value="1"/>
</dbReference>
<comment type="similarity">
    <text evidence="8">Belongs to the aldehyde dehydrogenase family.</text>
</comment>
<feature type="coiled-coil region" evidence="9">
    <location>
        <begin position="1512"/>
        <end position="1550"/>
    </location>
</feature>
<dbReference type="Proteomes" id="UP000438429">
    <property type="component" value="Unassembled WGS sequence"/>
</dbReference>
<evidence type="ECO:0000256" key="7">
    <source>
        <dbReference type="PROSITE-ProRule" id="PRU10007"/>
    </source>
</evidence>
<evidence type="ECO:0000256" key="8">
    <source>
        <dbReference type="RuleBase" id="RU003345"/>
    </source>
</evidence>
<dbReference type="Pfam" id="PF00078">
    <property type="entry name" value="RVT_1"/>
    <property type="match status" value="1"/>
</dbReference>
<dbReference type="GO" id="GO:0016620">
    <property type="term" value="F:oxidoreductase activity, acting on the aldehyde or oxo group of donors, NAD or NADP as acceptor"/>
    <property type="evidence" value="ECO:0007669"/>
    <property type="project" value="InterPro"/>
</dbReference>
<feature type="region of interest" description="Disordered" evidence="10">
    <location>
        <begin position="1431"/>
        <end position="1461"/>
    </location>
</feature>
<dbReference type="FunFam" id="3.40.605.10:FF:000009">
    <property type="entry name" value="Cytosolic 10-formyltetrahydrofolate dehydrogenase"/>
    <property type="match status" value="1"/>
</dbReference>
<evidence type="ECO:0000256" key="1">
    <source>
        <dbReference type="ARBA" id="ARBA00007995"/>
    </source>
</evidence>
<comment type="catalytic activity">
    <reaction evidence="6">
        <text>(6R)-10-formyltetrahydrofolate + NADP(+) + H2O = (6S)-5,6,7,8-tetrahydrofolate + CO2 + NADPH + H(+)</text>
        <dbReference type="Rhea" id="RHEA:10180"/>
        <dbReference type="ChEBI" id="CHEBI:15377"/>
        <dbReference type="ChEBI" id="CHEBI:15378"/>
        <dbReference type="ChEBI" id="CHEBI:16526"/>
        <dbReference type="ChEBI" id="CHEBI:57453"/>
        <dbReference type="ChEBI" id="CHEBI:57783"/>
        <dbReference type="ChEBI" id="CHEBI:58349"/>
        <dbReference type="ChEBI" id="CHEBI:195366"/>
        <dbReference type="EC" id="1.5.1.6"/>
    </reaction>
    <physiologicalReaction direction="left-to-right" evidence="6">
        <dbReference type="Rhea" id="RHEA:10181"/>
    </physiologicalReaction>
</comment>
<dbReference type="InterPro" id="IPR036477">
    <property type="entry name" value="Formyl_transf_N_sf"/>
</dbReference>
<dbReference type="Gene3D" id="3.10.10.10">
    <property type="entry name" value="HIV Type 1 Reverse Transcriptase, subunit A, domain 1"/>
    <property type="match status" value="1"/>
</dbReference>
<dbReference type="PROSITE" id="PS50075">
    <property type="entry name" value="CARRIER"/>
    <property type="match status" value="1"/>
</dbReference>
<comment type="similarity">
    <text evidence="2">Belongs to the beta type-B retroviral polymerase family. HERV class-II K(HML-2) pol subfamily.</text>
</comment>
<evidence type="ECO:0000256" key="9">
    <source>
        <dbReference type="SAM" id="Coils"/>
    </source>
</evidence>
<feature type="region of interest" description="Disordered" evidence="10">
    <location>
        <begin position="1199"/>
        <end position="1277"/>
    </location>
</feature>
<dbReference type="SUPFAM" id="SSF53720">
    <property type="entry name" value="ALDH-like"/>
    <property type="match status" value="1"/>
</dbReference>
<feature type="active site" evidence="7">
    <location>
        <position position="1008"/>
    </location>
</feature>
<feature type="compositionally biased region" description="Basic and acidic residues" evidence="10">
    <location>
        <begin position="1231"/>
        <end position="1249"/>
    </location>
</feature>
<dbReference type="PANTHER" id="PTHR11699">
    <property type="entry name" value="ALDEHYDE DEHYDROGENASE-RELATED"/>
    <property type="match status" value="1"/>
</dbReference>
<proteinExistence type="inferred from homology"/>
<dbReference type="GO" id="GO:0051082">
    <property type="term" value="F:unfolded protein binding"/>
    <property type="evidence" value="ECO:0007669"/>
    <property type="project" value="InterPro"/>
</dbReference>
<evidence type="ECO:0000313" key="12">
    <source>
        <dbReference type="EMBL" id="KAF0035444.1"/>
    </source>
</evidence>
<keyword evidence="4" id="KW-0554">One-carbon metabolism</keyword>
<dbReference type="SUPFAM" id="SSF56672">
    <property type="entry name" value="DNA/RNA polymerases"/>
    <property type="match status" value="1"/>
</dbReference>
<dbReference type="CDD" id="cd08647">
    <property type="entry name" value="FMT_core_FDH_N"/>
    <property type="match status" value="1"/>
</dbReference>
<evidence type="ECO:0000256" key="3">
    <source>
        <dbReference type="ARBA" id="ARBA00010978"/>
    </source>
</evidence>
<dbReference type="InterPro" id="IPR005793">
    <property type="entry name" value="Formyl_trans_C"/>
</dbReference>
<dbReference type="InterPro" id="IPR043128">
    <property type="entry name" value="Rev_trsase/Diguanyl_cyclase"/>
</dbReference>
<dbReference type="Gene3D" id="3.40.605.10">
    <property type="entry name" value="Aldehyde Dehydrogenase, Chain A, domain 1"/>
    <property type="match status" value="2"/>
</dbReference>
<dbReference type="InterPro" id="IPR036736">
    <property type="entry name" value="ACP-like_sf"/>
</dbReference>
<dbReference type="PROSITE" id="PS00687">
    <property type="entry name" value="ALDEHYDE_DEHYDR_GLU"/>
    <property type="match status" value="1"/>
</dbReference>
<accession>A0A6A4SWK1</accession>
<dbReference type="GO" id="GO:0009258">
    <property type="term" value="P:10-formyltetrahydrofolate catabolic process"/>
    <property type="evidence" value="ECO:0007669"/>
    <property type="project" value="UniProtKB-ARBA"/>
</dbReference>
<dbReference type="InterPro" id="IPR016162">
    <property type="entry name" value="Ald_DH_N"/>
</dbReference>
<dbReference type="Gene3D" id="3.30.70.270">
    <property type="match status" value="1"/>
</dbReference>
<evidence type="ECO:0000256" key="5">
    <source>
        <dbReference type="ARBA" id="ARBA00023002"/>
    </source>
</evidence>
<dbReference type="Gene3D" id="3.40.50.170">
    <property type="entry name" value="Formyl transferase, N-terminal domain"/>
    <property type="match status" value="1"/>
</dbReference>
<dbReference type="InterPro" id="IPR016163">
    <property type="entry name" value="Ald_DH_C"/>
</dbReference>
<evidence type="ECO:0000256" key="4">
    <source>
        <dbReference type="ARBA" id="ARBA00022563"/>
    </source>
</evidence>
<dbReference type="InterPro" id="IPR001555">
    <property type="entry name" value="GART_AS"/>
</dbReference>
<dbReference type="CDD" id="cd01647">
    <property type="entry name" value="RT_LTR"/>
    <property type="match status" value="1"/>
</dbReference>
<dbReference type="InterPro" id="IPR037022">
    <property type="entry name" value="Formyl_trans_C_sf"/>
</dbReference>
<dbReference type="Gene3D" id="3.10.25.10">
    <property type="entry name" value="Formyl transferase, C-terminal domain"/>
    <property type="match status" value="1"/>
</dbReference>
<dbReference type="FunFam" id="3.10.25.10:FF:000002">
    <property type="entry name" value="10-formyltetrahydrofolate dehydrogenase"/>
    <property type="match status" value="1"/>
</dbReference>
<dbReference type="InterPro" id="IPR016161">
    <property type="entry name" value="Ald_DH/histidinol_DH"/>
</dbReference>
<keyword evidence="9" id="KW-0175">Coiled coil</keyword>
<feature type="domain" description="Carrier" evidence="11">
    <location>
        <begin position="653"/>
        <end position="730"/>
    </location>
</feature>
<dbReference type="InterPro" id="IPR000477">
    <property type="entry name" value="RT_dom"/>
</dbReference>
<evidence type="ECO:0000256" key="6">
    <source>
        <dbReference type="ARBA" id="ARBA00048239"/>
    </source>
</evidence>
<dbReference type="Pfam" id="PF00551">
    <property type="entry name" value="Formyl_trans_N"/>
    <property type="match status" value="1"/>
</dbReference>
<dbReference type="CDD" id="cd08703">
    <property type="entry name" value="FDH_Hydrolase_C"/>
    <property type="match status" value="1"/>
</dbReference>
<dbReference type="FunFam" id="3.40.50.170:FF:000002">
    <property type="entry name" value="10-formyltetrahydrofolate dehydrogenase"/>
    <property type="match status" value="1"/>
</dbReference>
<comment type="similarity">
    <text evidence="3">In the N-terminal section; belongs to the GART family.</text>
</comment>
<dbReference type="Gene3D" id="3.40.309.10">
    <property type="entry name" value="Aldehyde Dehydrogenase, Chain A, domain 2"/>
    <property type="match status" value="1"/>
</dbReference>
<dbReference type="PROSITE" id="PS00373">
    <property type="entry name" value="GART"/>
    <property type="match status" value="1"/>
</dbReference>
<evidence type="ECO:0000313" key="13">
    <source>
        <dbReference type="Proteomes" id="UP000438429"/>
    </source>
</evidence>
<dbReference type="CDD" id="cd22860">
    <property type="entry name" value="PDRG1"/>
    <property type="match status" value="1"/>
</dbReference>
<dbReference type="Pfam" id="PF00171">
    <property type="entry name" value="Aldedh"/>
    <property type="match status" value="1"/>
</dbReference>
<comment type="caution">
    <text evidence="12">The sequence shown here is derived from an EMBL/GenBank/DDBJ whole genome shotgun (WGS) entry which is preliminary data.</text>
</comment>
<dbReference type="InterPro" id="IPR029266">
    <property type="entry name" value="FAM217"/>
</dbReference>
<dbReference type="Gene3D" id="1.10.1200.10">
    <property type="entry name" value="ACP-like"/>
    <property type="match status" value="1"/>
</dbReference>
<dbReference type="GO" id="GO:0006730">
    <property type="term" value="P:one-carbon metabolic process"/>
    <property type="evidence" value="ECO:0007669"/>
    <property type="project" value="UniProtKB-KW"/>
</dbReference>
<comment type="similarity">
    <text evidence="1">In the C-terminal section; belongs to the aldehyde dehydrogenase family. ALDH1L subfamily.</text>
</comment>
<keyword evidence="5 8" id="KW-0560">Oxidoreductase</keyword>
<dbReference type="SUPFAM" id="SSF53328">
    <property type="entry name" value="Formyltransferase"/>
    <property type="match status" value="1"/>
</dbReference>
<protein>
    <recommendedName>
        <fullName evidence="11">Carrier domain-containing protein</fullName>
    </recommendedName>
</protein>
<dbReference type="InterPro" id="IPR009081">
    <property type="entry name" value="PP-bd_ACP"/>
</dbReference>
<evidence type="ECO:0000256" key="2">
    <source>
        <dbReference type="ARBA" id="ARBA00010879"/>
    </source>
</evidence>
<dbReference type="InterPro" id="IPR041577">
    <property type="entry name" value="RT_RNaseH_2"/>
</dbReference>
<dbReference type="GO" id="GO:0006457">
    <property type="term" value="P:protein folding"/>
    <property type="evidence" value="ECO:0007669"/>
    <property type="project" value="InterPro"/>
</dbReference>
<dbReference type="EMBL" id="VEVO01000011">
    <property type="protein sequence ID" value="KAF0035444.1"/>
    <property type="molecule type" value="Genomic_DNA"/>
</dbReference>
<dbReference type="GO" id="GO:0016272">
    <property type="term" value="C:prefoldin complex"/>
    <property type="evidence" value="ECO:0007669"/>
    <property type="project" value="InterPro"/>
</dbReference>
<name>A0A6A4SWK1_SCOMX</name>
<feature type="region of interest" description="Disordered" evidence="10">
    <location>
        <begin position="1896"/>
        <end position="1925"/>
    </location>
</feature>